<dbReference type="InterPro" id="IPR017853">
    <property type="entry name" value="GH"/>
</dbReference>
<dbReference type="Pfam" id="PF01301">
    <property type="entry name" value="Glyco_hydro_35"/>
    <property type="match status" value="1"/>
</dbReference>
<name>G7Y4J6_CLOSI</name>
<sequence>MSSDNAYASVFVSEERPTQHQCRFAADLQPGAEISAVSAGFCALLRTQCGSEISFRTQSAPSAIINLPLTLSSPYESLIVQPCGEDDCCHVTMVKNSGLCVYGPISGDVQPARAEHKSCCQLLLRQLVHNENLNKLLLPIDSLNKPNTVRIGVNCPLPLSAYTAIRYQWCSLLLPRFSDTHQETSSDVYNSYIGIHRLPASYSSMPVVPVLWNHSGSKGDFPTTSRMRFHQLYSTNLINRTFEIDTLNDVFVKDNEEFQFISGSIHYFRIPRIYWLDRLQKARALGLDAVQM</sequence>
<reference evidence="3" key="1">
    <citation type="journal article" date="2011" name="Genome Biol.">
        <title>The draft genome of the carcinogenic human liver fluke Clonorchis sinensis.</title>
        <authorList>
            <person name="Wang X."/>
            <person name="Chen W."/>
            <person name="Huang Y."/>
            <person name="Sun J."/>
            <person name="Men J."/>
            <person name="Liu H."/>
            <person name="Luo F."/>
            <person name="Guo L."/>
            <person name="Lv X."/>
            <person name="Deng C."/>
            <person name="Zhou C."/>
            <person name="Fan Y."/>
            <person name="Li X."/>
            <person name="Huang L."/>
            <person name="Hu Y."/>
            <person name="Liang C."/>
            <person name="Hu X."/>
            <person name="Xu J."/>
            <person name="Yu X."/>
        </authorList>
    </citation>
    <scope>NUCLEOTIDE SEQUENCE [LARGE SCALE GENOMIC DNA]</scope>
    <source>
        <strain evidence="3">Henan</strain>
    </source>
</reference>
<dbReference type="AlphaFoldDB" id="G7Y4J6"/>
<protein>
    <submittedName>
        <fullName evidence="3">Beta-galactosidase</fullName>
    </submittedName>
</protein>
<dbReference type="SUPFAM" id="SSF51445">
    <property type="entry name" value="(Trans)glycosidases"/>
    <property type="match status" value="1"/>
</dbReference>
<gene>
    <name evidence="3" type="ORF">CLF_100920</name>
</gene>
<dbReference type="InterPro" id="IPR001944">
    <property type="entry name" value="Glycoside_Hdrlase_35"/>
</dbReference>
<evidence type="ECO:0000259" key="2">
    <source>
        <dbReference type="Pfam" id="PF01301"/>
    </source>
</evidence>
<comment type="similarity">
    <text evidence="1">Belongs to the glycosyl hydrolase 35 family.</text>
</comment>
<dbReference type="Gene3D" id="3.20.20.80">
    <property type="entry name" value="Glycosidases"/>
    <property type="match status" value="1"/>
</dbReference>
<dbReference type="EMBL" id="DF142858">
    <property type="protein sequence ID" value="GAA47882.1"/>
    <property type="molecule type" value="Genomic_DNA"/>
</dbReference>
<dbReference type="PRINTS" id="PR00742">
    <property type="entry name" value="GLHYDRLASE35"/>
</dbReference>
<dbReference type="GO" id="GO:0004553">
    <property type="term" value="F:hydrolase activity, hydrolyzing O-glycosyl compounds"/>
    <property type="evidence" value="ECO:0007669"/>
    <property type="project" value="InterPro"/>
</dbReference>
<evidence type="ECO:0000256" key="1">
    <source>
        <dbReference type="ARBA" id="ARBA00009809"/>
    </source>
</evidence>
<evidence type="ECO:0000313" key="4">
    <source>
        <dbReference type="Proteomes" id="UP000008909"/>
    </source>
</evidence>
<keyword evidence="4" id="KW-1185">Reference proteome</keyword>
<dbReference type="InterPro" id="IPR031330">
    <property type="entry name" value="Gly_Hdrlase_35_cat"/>
</dbReference>
<organism evidence="3 4">
    <name type="scientific">Clonorchis sinensis</name>
    <name type="common">Chinese liver fluke</name>
    <dbReference type="NCBI Taxonomy" id="79923"/>
    <lineage>
        <taxon>Eukaryota</taxon>
        <taxon>Metazoa</taxon>
        <taxon>Spiralia</taxon>
        <taxon>Lophotrochozoa</taxon>
        <taxon>Platyhelminthes</taxon>
        <taxon>Trematoda</taxon>
        <taxon>Digenea</taxon>
        <taxon>Opisthorchiida</taxon>
        <taxon>Opisthorchiata</taxon>
        <taxon>Opisthorchiidae</taxon>
        <taxon>Clonorchis</taxon>
    </lineage>
</organism>
<dbReference type="GO" id="GO:0005975">
    <property type="term" value="P:carbohydrate metabolic process"/>
    <property type="evidence" value="ECO:0007669"/>
    <property type="project" value="InterPro"/>
</dbReference>
<evidence type="ECO:0000313" key="3">
    <source>
        <dbReference type="EMBL" id="GAA47882.1"/>
    </source>
</evidence>
<accession>G7Y4J6</accession>
<reference key="2">
    <citation type="submission" date="2011-10" db="EMBL/GenBank/DDBJ databases">
        <title>The genome and transcriptome sequence of Clonorchis sinensis provide insights into the carcinogenic liver fluke.</title>
        <authorList>
            <person name="Wang X."/>
            <person name="Huang Y."/>
            <person name="Chen W."/>
            <person name="Liu H."/>
            <person name="Guo L."/>
            <person name="Chen Y."/>
            <person name="Luo F."/>
            <person name="Zhou W."/>
            <person name="Sun J."/>
            <person name="Mao Q."/>
            <person name="Liang P."/>
            <person name="Zhou C."/>
            <person name="Tian Y."/>
            <person name="Men J."/>
            <person name="Lv X."/>
            <person name="Huang L."/>
            <person name="Zhou J."/>
            <person name="Hu Y."/>
            <person name="Li R."/>
            <person name="Zhang F."/>
            <person name="Lei H."/>
            <person name="Li X."/>
            <person name="Hu X."/>
            <person name="Liang C."/>
            <person name="Xu J."/>
            <person name="Wu Z."/>
            <person name="Yu X."/>
        </authorList>
    </citation>
    <scope>NUCLEOTIDE SEQUENCE</scope>
    <source>
        <strain>Henan</strain>
    </source>
</reference>
<proteinExistence type="inferred from homology"/>
<feature type="domain" description="Glycoside hydrolase 35 catalytic" evidence="2">
    <location>
        <begin position="251"/>
        <end position="292"/>
    </location>
</feature>
<dbReference type="Proteomes" id="UP000008909">
    <property type="component" value="Unassembled WGS sequence"/>
</dbReference>